<dbReference type="InterPro" id="IPR001584">
    <property type="entry name" value="Integrase_cat-core"/>
</dbReference>
<sequence length="765" mass="87541">MKLPPGFSVNYKERCVNSKRLYMLKTISTSLVWKVVKGAPRLRAARRHPPAPRLKASDAPSRSRCLGVQGARLWQGATWSLDEDFGEEINSRMNVTNISSGGSNRGGSGGRMFSSKKPRQIGPMDNFFTPNVEMVVQNRRSGKMNQTTINDAYKKEARERACMLITRWIYEAAIPFNAVTYPSFQPMIEAIGQYGVGMKGPTLHEVRVTNLKKELTLTKDLMKDHMVEWKKNGCSIMSDGWTDKKERTLVNFLVNCSKGTMFMQSIDASSMIKTGEKMFELLDKWVEQVSEENVLGPLVRVLRLVDGEKKAPIGYIYEAMNRANDIIVRSFNGNEEKYKEIFKIIDKRWEIQLHRPLHATKYFLNPEFFYDKPEIEHDAEIMSDLYKCILRPTRDPVKQEKVVAKVSLYTNAQGLFGNELAIRTRKTRAPVHRVVNGIGASLKIMEDEDSHGGAQDDFVFDDDNLTWGDVARATGAEEVRLDIAFIVSMVCQFMNNPKEVRLQAVHRILRYRKSMSGRGNMFNKGMGLTLEAYTDVDYAGLVVDRRATSGYCTLWKSNKVEQQVLRGLLEPLPIVERPRESVTMDFFIGLPKSEGHGSIIVVVDRFSKYAKSIATLIDCIAEETMRLFLKHVVKYWGLPKHIISDRDLCFTEKSWMEIFKLIGLNLHFFTSFHPWTDAQMERVNALLELYLRYFIHPVFHANYLKPYHESKHDLSRGLSKRAPTTIVTLYDKGGAYHRRSSHQETRDASCNGVISQMEGTTRERV</sequence>
<evidence type="ECO:0000313" key="3">
    <source>
        <dbReference type="EMBL" id="CAN59830.1"/>
    </source>
</evidence>
<evidence type="ECO:0000259" key="2">
    <source>
        <dbReference type="PROSITE" id="PS50994"/>
    </source>
</evidence>
<accession>A5B6K8</accession>
<dbReference type="PANTHER" id="PTHR32166">
    <property type="entry name" value="OSJNBA0013A04.12 PROTEIN"/>
    <property type="match status" value="1"/>
</dbReference>
<dbReference type="PANTHER" id="PTHR32166:SF74">
    <property type="entry name" value="OS05G0256350 PROTEIN"/>
    <property type="match status" value="1"/>
</dbReference>
<dbReference type="InterPro" id="IPR007021">
    <property type="entry name" value="DUF659"/>
</dbReference>
<dbReference type="InterPro" id="IPR012337">
    <property type="entry name" value="RNaseH-like_sf"/>
</dbReference>
<dbReference type="EMBL" id="AM448314">
    <property type="protein sequence ID" value="CAN59830.1"/>
    <property type="molecule type" value="Genomic_DNA"/>
</dbReference>
<evidence type="ECO:0000256" key="1">
    <source>
        <dbReference type="SAM" id="MobiDB-lite"/>
    </source>
</evidence>
<dbReference type="InterPro" id="IPR036397">
    <property type="entry name" value="RNaseH_sf"/>
</dbReference>
<organism evidence="3">
    <name type="scientific">Vitis vinifera</name>
    <name type="common">Grape</name>
    <dbReference type="NCBI Taxonomy" id="29760"/>
    <lineage>
        <taxon>Eukaryota</taxon>
        <taxon>Viridiplantae</taxon>
        <taxon>Streptophyta</taxon>
        <taxon>Embryophyta</taxon>
        <taxon>Tracheophyta</taxon>
        <taxon>Spermatophyta</taxon>
        <taxon>Magnoliopsida</taxon>
        <taxon>eudicotyledons</taxon>
        <taxon>Gunneridae</taxon>
        <taxon>Pentapetalae</taxon>
        <taxon>rosids</taxon>
        <taxon>Vitales</taxon>
        <taxon>Vitaceae</taxon>
        <taxon>Viteae</taxon>
        <taxon>Vitis</taxon>
    </lineage>
</organism>
<protein>
    <recommendedName>
        <fullName evidence="2">Integrase catalytic domain-containing protein</fullName>
    </recommendedName>
</protein>
<feature type="domain" description="Integrase catalytic" evidence="2">
    <location>
        <begin position="574"/>
        <end position="692"/>
    </location>
</feature>
<dbReference type="GO" id="GO:0003676">
    <property type="term" value="F:nucleic acid binding"/>
    <property type="evidence" value="ECO:0007669"/>
    <property type="project" value="InterPro"/>
</dbReference>
<dbReference type="AlphaFoldDB" id="A5B6K8"/>
<dbReference type="SUPFAM" id="SSF53098">
    <property type="entry name" value="Ribonuclease H-like"/>
    <property type="match status" value="2"/>
</dbReference>
<gene>
    <name evidence="3" type="ORF">VITISV_014236</name>
</gene>
<dbReference type="GO" id="GO:0015074">
    <property type="term" value="P:DNA integration"/>
    <property type="evidence" value="ECO:0007669"/>
    <property type="project" value="InterPro"/>
</dbReference>
<dbReference type="Pfam" id="PF04937">
    <property type="entry name" value="DUF659"/>
    <property type="match status" value="1"/>
</dbReference>
<feature type="region of interest" description="Disordered" evidence="1">
    <location>
        <begin position="96"/>
        <end position="120"/>
    </location>
</feature>
<reference evidence="3" key="1">
    <citation type="journal article" date="2007" name="PLoS ONE">
        <title>The first genome sequence of an elite grapevine cultivar (Pinot noir Vitis vinifera L.): coping with a highly heterozygous genome.</title>
        <authorList>
            <person name="Velasco R."/>
            <person name="Zharkikh A."/>
            <person name="Troggio M."/>
            <person name="Cartwright D.A."/>
            <person name="Cestaro A."/>
            <person name="Pruss D."/>
            <person name="Pindo M."/>
            <person name="FitzGerald L.M."/>
            <person name="Vezzulli S."/>
            <person name="Reid J."/>
            <person name="Malacarne G."/>
            <person name="Iliev D."/>
            <person name="Coppola G."/>
            <person name="Wardell B."/>
            <person name="Micheletti D."/>
            <person name="Macalma T."/>
            <person name="Facci M."/>
            <person name="Mitchell J.T."/>
            <person name="Perazzolli M."/>
            <person name="Eldredge G."/>
            <person name="Gatto P."/>
            <person name="Oyzerski R."/>
            <person name="Moretto M."/>
            <person name="Gutin N."/>
            <person name="Stefanini M."/>
            <person name="Chen Y."/>
            <person name="Segala C."/>
            <person name="Davenport C."/>
            <person name="Dematte L."/>
            <person name="Mraz A."/>
            <person name="Battilana J."/>
            <person name="Stormo K."/>
            <person name="Costa F."/>
            <person name="Tao Q."/>
            <person name="Si-Ammour A."/>
            <person name="Harkins T."/>
            <person name="Lackey A."/>
            <person name="Perbost C."/>
            <person name="Taillon B."/>
            <person name="Stella A."/>
            <person name="Solovyev V."/>
            <person name="Fawcett J.A."/>
            <person name="Sterck L."/>
            <person name="Vandepoele K."/>
            <person name="Grando S.M."/>
            <person name="Toppo S."/>
            <person name="Moser C."/>
            <person name="Lanchbury J."/>
            <person name="Bogden R."/>
            <person name="Skolnick M."/>
            <person name="Sgaramella V."/>
            <person name="Bhatnagar S.K."/>
            <person name="Fontana P."/>
            <person name="Gutin A."/>
            <person name="Van de Peer Y."/>
            <person name="Salamini F."/>
            <person name="Viola R."/>
        </authorList>
    </citation>
    <scope>NUCLEOTIDE SEQUENCE</scope>
</reference>
<proteinExistence type="predicted"/>
<dbReference type="Gene3D" id="3.30.420.10">
    <property type="entry name" value="Ribonuclease H-like superfamily/Ribonuclease H"/>
    <property type="match status" value="1"/>
</dbReference>
<dbReference type="PROSITE" id="PS50994">
    <property type="entry name" value="INTEGRASE"/>
    <property type="match status" value="1"/>
</dbReference>
<name>A5B6K8_VITVI</name>